<dbReference type="AlphaFoldDB" id="A0A1S3IBE5"/>
<dbReference type="RefSeq" id="XP_013394734.1">
    <property type="nucleotide sequence ID" value="XM_013539280.1"/>
</dbReference>
<evidence type="ECO:0000256" key="1">
    <source>
        <dbReference type="SAM" id="Phobius"/>
    </source>
</evidence>
<dbReference type="InParanoid" id="A0A1S3IBE5"/>
<feature type="transmembrane region" description="Helical" evidence="1">
    <location>
        <begin position="297"/>
        <end position="315"/>
    </location>
</feature>
<name>A0A1S3IBE5_LINAN</name>
<dbReference type="Proteomes" id="UP000085678">
    <property type="component" value="Unplaced"/>
</dbReference>
<reference evidence="4" key="1">
    <citation type="submission" date="2025-08" db="UniProtKB">
        <authorList>
            <consortium name="RefSeq"/>
        </authorList>
    </citation>
    <scope>IDENTIFICATION</scope>
    <source>
        <tissue evidence="4">Gonads</tissue>
    </source>
</reference>
<dbReference type="KEGG" id="lak:106162137"/>
<keyword evidence="1" id="KW-0812">Transmembrane</keyword>
<protein>
    <submittedName>
        <fullName evidence="4">Uncharacterized protein LOC106162137 isoform X1</fullName>
    </submittedName>
</protein>
<dbReference type="SUPFAM" id="SSF47986">
    <property type="entry name" value="DEATH domain"/>
    <property type="match status" value="1"/>
</dbReference>
<evidence type="ECO:0000313" key="4">
    <source>
        <dbReference type="RefSeq" id="XP_013394734.1"/>
    </source>
</evidence>
<dbReference type="GO" id="GO:0007165">
    <property type="term" value="P:signal transduction"/>
    <property type="evidence" value="ECO:0007669"/>
    <property type="project" value="InterPro"/>
</dbReference>
<dbReference type="GeneID" id="106162137"/>
<feature type="transmembrane region" description="Helical" evidence="1">
    <location>
        <begin position="267"/>
        <end position="285"/>
    </location>
</feature>
<accession>A0A1S3IBE5</accession>
<dbReference type="Gene3D" id="1.10.533.10">
    <property type="entry name" value="Death Domain, Fas"/>
    <property type="match status" value="1"/>
</dbReference>
<keyword evidence="1" id="KW-1133">Transmembrane helix</keyword>
<dbReference type="OrthoDB" id="10037120at2759"/>
<dbReference type="InterPro" id="IPR011029">
    <property type="entry name" value="DEATH-like_dom_sf"/>
</dbReference>
<dbReference type="PROSITE" id="PS50017">
    <property type="entry name" value="DEATH_DOMAIN"/>
    <property type="match status" value="1"/>
</dbReference>
<proteinExistence type="predicted"/>
<gene>
    <name evidence="4" type="primary">LOC106162137</name>
</gene>
<dbReference type="InterPro" id="IPR000488">
    <property type="entry name" value="Death_dom"/>
</dbReference>
<evidence type="ECO:0000313" key="3">
    <source>
        <dbReference type="Proteomes" id="UP000085678"/>
    </source>
</evidence>
<organism evidence="3 4">
    <name type="scientific">Lingula anatina</name>
    <name type="common">Brachiopod</name>
    <name type="synonym">Lingula unguis</name>
    <dbReference type="NCBI Taxonomy" id="7574"/>
    <lineage>
        <taxon>Eukaryota</taxon>
        <taxon>Metazoa</taxon>
        <taxon>Spiralia</taxon>
        <taxon>Lophotrochozoa</taxon>
        <taxon>Brachiopoda</taxon>
        <taxon>Linguliformea</taxon>
        <taxon>Lingulata</taxon>
        <taxon>Lingulida</taxon>
        <taxon>Linguloidea</taxon>
        <taxon>Lingulidae</taxon>
        <taxon>Lingula</taxon>
    </lineage>
</organism>
<feature type="domain" description="Death" evidence="2">
    <location>
        <begin position="40"/>
        <end position="108"/>
    </location>
</feature>
<dbReference type="Pfam" id="PF00531">
    <property type="entry name" value="Death"/>
    <property type="match status" value="1"/>
</dbReference>
<evidence type="ECO:0000259" key="2">
    <source>
        <dbReference type="PROSITE" id="PS50017"/>
    </source>
</evidence>
<keyword evidence="1" id="KW-0472">Membrane</keyword>
<keyword evidence="3" id="KW-1185">Reference proteome</keyword>
<sequence>MGTRREIRDIQMRHVISTVPQVDLSKVLMQLDSQQLFQNDYRLLAEKIGFSNAEIARLTILANRSTDSITLAIIKHWSTRRDSLLGKLLDILEEMERADVADDLKEVVEKKMLTTCYPYLSRSSKMSGVHKDFCYHLRQLCTALVGIWNSLHHFLETPYHGPIDWSPISISFFLLSWGKELLLVWIIPTGLFKLFTTVDVCFAKFLTMMLILLLAQVAENKWVSPEVGFMRQELLSLTSNSLREMRIPSVEVASQIKALHESIRRKLVVSLTMEMFLLPLPLIWIPSCKDHSPEVVQFAYLVCLVEFLLTMFVFWRHYRRAEVCLLDGRFRLDGLFHKNCYQEEVMLV</sequence>